<evidence type="ECO:0000313" key="2">
    <source>
        <dbReference type="EMBL" id="KKM52773.1"/>
    </source>
</evidence>
<proteinExistence type="predicted"/>
<accession>A0A0F9JAA1</accession>
<protein>
    <submittedName>
        <fullName evidence="2">Uncharacterized protein</fullName>
    </submittedName>
</protein>
<reference evidence="2" key="1">
    <citation type="journal article" date="2015" name="Nature">
        <title>Complex archaea that bridge the gap between prokaryotes and eukaryotes.</title>
        <authorList>
            <person name="Spang A."/>
            <person name="Saw J.H."/>
            <person name="Jorgensen S.L."/>
            <person name="Zaremba-Niedzwiedzka K."/>
            <person name="Martijn J."/>
            <person name="Lind A.E."/>
            <person name="van Eijk R."/>
            <person name="Schleper C."/>
            <person name="Guy L."/>
            <person name="Ettema T.J."/>
        </authorList>
    </citation>
    <scope>NUCLEOTIDE SEQUENCE</scope>
</reference>
<feature type="transmembrane region" description="Helical" evidence="1">
    <location>
        <begin position="13"/>
        <end position="32"/>
    </location>
</feature>
<gene>
    <name evidence="2" type="ORF">LCGC14_1554620</name>
</gene>
<organism evidence="2">
    <name type="scientific">marine sediment metagenome</name>
    <dbReference type="NCBI Taxonomy" id="412755"/>
    <lineage>
        <taxon>unclassified sequences</taxon>
        <taxon>metagenomes</taxon>
        <taxon>ecological metagenomes</taxon>
    </lineage>
</organism>
<dbReference type="EMBL" id="LAZR01011932">
    <property type="protein sequence ID" value="KKM52773.1"/>
    <property type="molecule type" value="Genomic_DNA"/>
</dbReference>
<comment type="caution">
    <text evidence="2">The sequence shown here is derived from an EMBL/GenBank/DDBJ whole genome shotgun (WGS) entry which is preliminary data.</text>
</comment>
<evidence type="ECO:0000256" key="1">
    <source>
        <dbReference type="SAM" id="Phobius"/>
    </source>
</evidence>
<name>A0A0F9JAA1_9ZZZZ</name>
<keyword evidence="1" id="KW-0812">Transmembrane</keyword>
<sequence length="37" mass="4465">MIDFKEIIPNVELWDKVCGWLIIIIVTIYIYLKGRKQ</sequence>
<dbReference type="AlphaFoldDB" id="A0A0F9JAA1"/>
<keyword evidence="1" id="KW-1133">Transmembrane helix</keyword>
<keyword evidence="1" id="KW-0472">Membrane</keyword>